<proteinExistence type="predicted"/>
<name>A0A5Q2QAZ5_9GAMM</name>
<dbReference type="Pfam" id="PF12706">
    <property type="entry name" value="Lactamase_B_2"/>
    <property type="match status" value="1"/>
</dbReference>
<dbReference type="Proteomes" id="UP000388235">
    <property type="component" value="Chromosome"/>
</dbReference>
<dbReference type="InterPro" id="IPR036866">
    <property type="entry name" value="RibonucZ/Hydroxyglut_hydro"/>
</dbReference>
<dbReference type="SUPFAM" id="SSF56281">
    <property type="entry name" value="Metallo-hydrolase/oxidoreductase"/>
    <property type="match status" value="1"/>
</dbReference>
<accession>A0A5Q2QAZ5</accession>
<dbReference type="PANTHER" id="PTHR46018">
    <property type="entry name" value="ZINC PHOSPHODIESTERASE ELAC PROTEIN 1"/>
    <property type="match status" value="1"/>
</dbReference>
<dbReference type="InterPro" id="IPR001279">
    <property type="entry name" value="Metallo-B-lactamas"/>
</dbReference>
<dbReference type="PANTHER" id="PTHR46018:SF2">
    <property type="entry name" value="ZINC PHOSPHODIESTERASE ELAC PROTEIN 1"/>
    <property type="match status" value="1"/>
</dbReference>
<feature type="domain" description="Metallo-beta-lactamase" evidence="1">
    <location>
        <begin position="28"/>
        <end position="210"/>
    </location>
</feature>
<reference evidence="2 3" key="1">
    <citation type="submission" date="2019-11" db="EMBL/GenBank/DDBJ databases">
        <authorList>
            <person name="Khan S.A."/>
            <person name="Jeon C.O."/>
            <person name="Chun B.H."/>
        </authorList>
    </citation>
    <scope>NUCLEOTIDE SEQUENCE [LARGE SCALE GENOMIC DNA]</scope>
    <source>
        <strain evidence="2 3">IMCC 1097</strain>
    </source>
</reference>
<dbReference type="GO" id="GO:0042781">
    <property type="term" value="F:3'-tRNA processing endoribonuclease activity"/>
    <property type="evidence" value="ECO:0007669"/>
    <property type="project" value="TreeGrafter"/>
</dbReference>
<dbReference type="OrthoDB" id="9803916at2"/>
<dbReference type="AlphaFoldDB" id="A0A5Q2QAZ5"/>
<dbReference type="KEGG" id="llp:GH975_01130"/>
<organism evidence="2 3">
    <name type="scientific">Litorivicinus lipolyticus</name>
    <dbReference type="NCBI Taxonomy" id="418701"/>
    <lineage>
        <taxon>Bacteria</taxon>
        <taxon>Pseudomonadati</taxon>
        <taxon>Pseudomonadota</taxon>
        <taxon>Gammaproteobacteria</taxon>
        <taxon>Oceanospirillales</taxon>
        <taxon>Litorivicinaceae</taxon>
        <taxon>Litorivicinus</taxon>
    </lineage>
</organism>
<dbReference type="Gene3D" id="3.60.15.10">
    <property type="entry name" value="Ribonuclease Z/Hydroxyacylglutathione hydrolase-like"/>
    <property type="match status" value="1"/>
</dbReference>
<dbReference type="CDD" id="cd07715">
    <property type="entry name" value="TaR3-like_MBL-fold"/>
    <property type="match status" value="1"/>
</dbReference>
<dbReference type="RefSeq" id="WP_153712740.1">
    <property type="nucleotide sequence ID" value="NZ_CP045871.1"/>
</dbReference>
<keyword evidence="3" id="KW-1185">Reference proteome</keyword>
<dbReference type="SMART" id="SM00849">
    <property type="entry name" value="Lactamase_B"/>
    <property type="match status" value="1"/>
</dbReference>
<dbReference type="EMBL" id="CP045871">
    <property type="protein sequence ID" value="QGG79236.1"/>
    <property type="molecule type" value="Genomic_DNA"/>
</dbReference>
<keyword evidence="2" id="KW-0378">Hydrolase</keyword>
<gene>
    <name evidence="2" type="ORF">GH975_01130</name>
</gene>
<sequence>MSNHQIAFWGTRGSIPRSGKAFQRYGGATSCVELIGDGESLIFDAGSGIVEAGDAGLARGQRTFHVLLSHLHFDHIMGLPFFQPLWRADCEVHLYVGNLWPNRLVDALDDLMRAPFFPVTPGAFRCQLRTHDFEAGAALQVAGIDIQTLALTHPQGATGYRAQARGGDVCYITDIEPDAAMQARLQSFVRDAEVMLYDCTFDDDEFQPDHGHSTWQKCLAVAANAGVATPVIYHHHPRADDDAMDRIADAAMAINPNVCMARDGLRWTLESEQAARHAV</sequence>
<evidence type="ECO:0000313" key="2">
    <source>
        <dbReference type="EMBL" id="QGG79236.1"/>
    </source>
</evidence>
<evidence type="ECO:0000259" key="1">
    <source>
        <dbReference type="SMART" id="SM00849"/>
    </source>
</evidence>
<evidence type="ECO:0000313" key="3">
    <source>
        <dbReference type="Proteomes" id="UP000388235"/>
    </source>
</evidence>
<protein>
    <submittedName>
        <fullName evidence="2">MBL fold metallo-hydrolase</fullName>
    </submittedName>
</protein>